<evidence type="ECO:0008006" key="5">
    <source>
        <dbReference type="Google" id="ProtNLM"/>
    </source>
</evidence>
<gene>
    <name evidence="3" type="ORF">C7H19_13470</name>
</gene>
<dbReference type="EMBL" id="PXOH01000013">
    <property type="protein sequence ID" value="PSF36679.1"/>
    <property type="molecule type" value="Genomic_DNA"/>
</dbReference>
<accession>A0A2T1LX21</accession>
<keyword evidence="4" id="KW-1185">Reference proteome</keyword>
<proteinExistence type="predicted"/>
<dbReference type="Proteomes" id="UP000239001">
    <property type="component" value="Unassembled WGS sequence"/>
</dbReference>
<dbReference type="Gene3D" id="2.150.10.10">
    <property type="entry name" value="Serralysin-like metalloprotease, C-terminal"/>
    <property type="match status" value="4"/>
</dbReference>
<dbReference type="GO" id="GO:0005509">
    <property type="term" value="F:calcium ion binding"/>
    <property type="evidence" value="ECO:0007669"/>
    <property type="project" value="InterPro"/>
</dbReference>
<comment type="subcellular location">
    <subcellularLocation>
        <location evidence="1">Secreted</location>
    </subcellularLocation>
</comment>
<dbReference type="PRINTS" id="PR00313">
    <property type="entry name" value="CABNDNGRPT"/>
</dbReference>
<dbReference type="GO" id="GO:0005576">
    <property type="term" value="C:extracellular region"/>
    <property type="evidence" value="ECO:0007669"/>
    <property type="project" value="UniProtKB-SubCell"/>
</dbReference>
<organism evidence="3 4">
    <name type="scientific">Aphanothece hegewaldii CCALA 016</name>
    <dbReference type="NCBI Taxonomy" id="2107694"/>
    <lineage>
        <taxon>Bacteria</taxon>
        <taxon>Bacillati</taxon>
        <taxon>Cyanobacteriota</taxon>
        <taxon>Cyanophyceae</taxon>
        <taxon>Oscillatoriophycideae</taxon>
        <taxon>Chroococcales</taxon>
        <taxon>Aphanothecaceae</taxon>
        <taxon>Aphanothece</taxon>
    </lineage>
</organism>
<dbReference type="PROSITE" id="PS00330">
    <property type="entry name" value="HEMOLYSIN_CALCIUM"/>
    <property type="match status" value="4"/>
</dbReference>
<dbReference type="InterPro" id="IPR050557">
    <property type="entry name" value="RTX_toxin/Mannuronan_C5-epim"/>
</dbReference>
<reference evidence="3 4" key="2">
    <citation type="submission" date="2018-03" db="EMBL/GenBank/DDBJ databases">
        <authorList>
            <person name="Keele B.F."/>
        </authorList>
    </citation>
    <scope>NUCLEOTIDE SEQUENCE [LARGE SCALE GENOMIC DNA]</scope>
    <source>
        <strain evidence="3 4">CCALA 016</strain>
    </source>
</reference>
<sequence>MTLSNGTSISNFEYFTNLTTGSGNDTISYTQRLNQSINTSSNDDTINSGNGIDTVDGGTGNDVLIVDYSSNTYTGTSPQAGIGTSIYSNGAGGFNGSYGAYYNRNSNYDQVSFSNIERFLITGTLVNDNISTGAGNDTINGGAGNDTINGGIGINIIDGGTGTDILVDANFSSATTALTINDTGAIVITLADGTNISNIEYFTNLTTGSANDTISFSQSFNNTINTGSGDDTINSGNGNDNVDGGTGNDVLVVNYSSNLYQGTSPQAGINTYIYNNGAGGFNGSYSAYYNTGNYNLVNFSNIERFLITGTVANDNIRTGDGNDTISSGAGNDTITAGLGINIIDGGTGTDILVDANFSAATTALSINDTGITPITLADGTNISNVEYFTNLTTGSANDTISFTQRFNNTINTGSGNDTINSGLGNDTVDGDNGNDLLIIDYSSNTYTGNSPQAGISTNINTNGAGGFNGYYSAYYNTSNYDQVNFSNIERFSITGTQAKDDITTGEGNDTISGSGGNDKITAAGGSDVLNGGLGNDTLLGGTGNDVLTGGDGIDNLTGGGGLDQFIFNAPSEGIDIITDFKVVDDTIVLSASGFAGGLAIGTLAANQFIIGSAATTADHRVIYNSTTGGLFFDVDGVGATAATQFALLDPALLPTNADFLVIA</sequence>
<name>A0A2T1LX21_9CHRO</name>
<reference evidence="3 4" key="1">
    <citation type="submission" date="2018-03" db="EMBL/GenBank/DDBJ databases">
        <title>The ancient ancestry and fast evolution of plastids.</title>
        <authorList>
            <person name="Moore K.R."/>
            <person name="Magnabosco C."/>
            <person name="Momper L."/>
            <person name="Gold D.A."/>
            <person name="Bosak T."/>
            <person name="Fournier G.P."/>
        </authorList>
    </citation>
    <scope>NUCLEOTIDE SEQUENCE [LARGE SCALE GENOMIC DNA]</scope>
    <source>
        <strain evidence="3 4">CCALA 016</strain>
    </source>
</reference>
<dbReference type="Pfam" id="PF00353">
    <property type="entry name" value="HemolysinCabind"/>
    <property type="match status" value="6"/>
</dbReference>
<keyword evidence="2" id="KW-0964">Secreted</keyword>
<evidence type="ECO:0000313" key="3">
    <source>
        <dbReference type="EMBL" id="PSF36679.1"/>
    </source>
</evidence>
<evidence type="ECO:0000313" key="4">
    <source>
        <dbReference type="Proteomes" id="UP000239001"/>
    </source>
</evidence>
<dbReference type="PANTHER" id="PTHR38340">
    <property type="entry name" value="S-LAYER PROTEIN"/>
    <property type="match status" value="1"/>
</dbReference>
<comment type="caution">
    <text evidence="3">The sequence shown here is derived from an EMBL/GenBank/DDBJ whole genome shotgun (WGS) entry which is preliminary data.</text>
</comment>
<evidence type="ECO:0000256" key="1">
    <source>
        <dbReference type="ARBA" id="ARBA00004613"/>
    </source>
</evidence>
<dbReference type="InterPro" id="IPR011049">
    <property type="entry name" value="Serralysin-like_metalloprot_C"/>
</dbReference>
<evidence type="ECO:0000256" key="2">
    <source>
        <dbReference type="ARBA" id="ARBA00022525"/>
    </source>
</evidence>
<protein>
    <recommendedName>
        <fullName evidence="5">Calcium-binding protein</fullName>
    </recommendedName>
</protein>
<dbReference type="AlphaFoldDB" id="A0A2T1LX21"/>
<dbReference type="PANTHER" id="PTHR38340:SF1">
    <property type="entry name" value="S-LAYER PROTEIN"/>
    <property type="match status" value="1"/>
</dbReference>
<dbReference type="InterPro" id="IPR018511">
    <property type="entry name" value="Hemolysin-typ_Ca-bd_CS"/>
</dbReference>
<dbReference type="SUPFAM" id="SSF51120">
    <property type="entry name" value="beta-Roll"/>
    <property type="match status" value="5"/>
</dbReference>
<dbReference type="InterPro" id="IPR001343">
    <property type="entry name" value="Hemolysn_Ca-bd"/>
</dbReference>